<dbReference type="RefSeq" id="WP_312870047.1">
    <property type="nucleotide sequence ID" value="NZ_JACJIP010000022.1"/>
</dbReference>
<dbReference type="Gene3D" id="3.40.960.10">
    <property type="entry name" value="VSR Endonuclease"/>
    <property type="match status" value="1"/>
</dbReference>
<accession>A0A7W3SV91</accession>
<gene>
    <name evidence="1" type="ORF">FHR92_003239</name>
</gene>
<dbReference type="Proteomes" id="UP000567067">
    <property type="component" value="Unassembled WGS sequence"/>
</dbReference>
<reference evidence="1 2" key="1">
    <citation type="submission" date="2020-08" db="EMBL/GenBank/DDBJ databases">
        <title>Genomic Encyclopedia of Type Strains, Phase III (KMG-III): the genomes of soil and plant-associated and newly described type strains.</title>
        <authorList>
            <person name="Whitman W."/>
        </authorList>
    </citation>
    <scope>NUCLEOTIDE SEQUENCE [LARGE SCALE GENOMIC DNA]</scope>
    <source>
        <strain evidence="1 2">CECT 8693</strain>
    </source>
</reference>
<name>A0A7W3SV91_9BACL</name>
<keyword evidence="2" id="KW-1185">Reference proteome</keyword>
<sequence>MRVWDTGLNKRFEEEHAGYIEQHLGIRSGERARRLQEGHGHAEKLFLENVWWLAIGNFENLHPEYEVVDYKDGFRYLDFAYLRTGLQLAIEIDGYGPHMRHISRVQFSDQCRRQNDLVIDGWKVLRYSYDDVKENPRFCQQKLQQFMGRWLGQDDRVVEVDWEEKEIIRLFLKSSCPVTPTDLANHFGVTTKTARVWLHQMLTKKWIQPVGGSQRIRSYKLNLEGKDYLL</sequence>
<evidence type="ECO:0000313" key="1">
    <source>
        <dbReference type="EMBL" id="MBA9086759.1"/>
    </source>
</evidence>
<dbReference type="SUPFAM" id="SSF46785">
    <property type="entry name" value="Winged helix' DNA-binding domain"/>
    <property type="match status" value="1"/>
</dbReference>
<evidence type="ECO:0008006" key="3">
    <source>
        <dbReference type="Google" id="ProtNLM"/>
    </source>
</evidence>
<dbReference type="AlphaFoldDB" id="A0A7W3SV91"/>
<proteinExistence type="predicted"/>
<protein>
    <recommendedName>
        <fullName evidence="3">DNA-binding response regulator</fullName>
    </recommendedName>
</protein>
<comment type="caution">
    <text evidence="1">The sequence shown here is derived from an EMBL/GenBank/DDBJ whole genome shotgun (WGS) entry which is preliminary data.</text>
</comment>
<evidence type="ECO:0000313" key="2">
    <source>
        <dbReference type="Proteomes" id="UP000567067"/>
    </source>
</evidence>
<organism evidence="1 2">
    <name type="scientific">Fontibacillus solani</name>
    <dbReference type="NCBI Taxonomy" id="1572857"/>
    <lineage>
        <taxon>Bacteria</taxon>
        <taxon>Bacillati</taxon>
        <taxon>Bacillota</taxon>
        <taxon>Bacilli</taxon>
        <taxon>Bacillales</taxon>
        <taxon>Paenibacillaceae</taxon>
        <taxon>Fontibacillus</taxon>
    </lineage>
</organism>
<dbReference type="InterPro" id="IPR036390">
    <property type="entry name" value="WH_DNA-bd_sf"/>
</dbReference>
<dbReference type="EMBL" id="JACJIP010000022">
    <property type="protein sequence ID" value="MBA9086759.1"/>
    <property type="molecule type" value="Genomic_DNA"/>
</dbReference>